<organism evidence="2 3">
    <name type="scientific">Caballeronia terrestris</name>
    <dbReference type="NCBI Taxonomy" id="1226301"/>
    <lineage>
        <taxon>Bacteria</taxon>
        <taxon>Pseudomonadati</taxon>
        <taxon>Pseudomonadota</taxon>
        <taxon>Betaproteobacteria</taxon>
        <taxon>Burkholderiales</taxon>
        <taxon>Burkholderiaceae</taxon>
        <taxon>Caballeronia</taxon>
    </lineage>
</organism>
<comment type="caution">
    <text evidence="2">The sequence shown here is derived from an EMBL/GenBank/DDBJ whole genome shotgun (WGS) entry which is preliminary data.</text>
</comment>
<gene>
    <name evidence="2" type="ORF">AWB67_07543</name>
</gene>
<dbReference type="PANTHER" id="PTHR35604">
    <property type="entry name" value="TRANSPOSASE INSH FOR INSERTION SEQUENCE ELEMENT IS5A-RELATED"/>
    <property type="match status" value="1"/>
</dbReference>
<name>A0A158L4C6_9BURK</name>
<feature type="domain" description="Transposase InsH N-terminal" evidence="1">
    <location>
        <begin position="19"/>
        <end position="96"/>
    </location>
</feature>
<sequence length="109" mass="12822">MERMRGSDSFTESMFTVLKLDDFVAKEHPLRPIRTWLNDSLKRMDDVFARMYEADARGGRPSIAPEKLVRALLLQVLYSIRSERMLMEQIEPRRVCRRPPSLALRRSRG</sequence>
<dbReference type="EMBL" id="FCOL02000432">
    <property type="protein sequence ID" value="SAL88152.1"/>
    <property type="molecule type" value="Genomic_DNA"/>
</dbReference>
<dbReference type="InterPro" id="IPR008490">
    <property type="entry name" value="Transposase_InsH_N"/>
</dbReference>
<evidence type="ECO:0000313" key="2">
    <source>
        <dbReference type="EMBL" id="SAL88152.1"/>
    </source>
</evidence>
<dbReference type="Pfam" id="PF05598">
    <property type="entry name" value="DUF772"/>
    <property type="match status" value="1"/>
</dbReference>
<dbReference type="Proteomes" id="UP000054925">
    <property type="component" value="Unassembled WGS sequence"/>
</dbReference>
<dbReference type="PANTHER" id="PTHR35604:SF2">
    <property type="entry name" value="TRANSPOSASE INSH FOR INSERTION SEQUENCE ELEMENT IS5A-RELATED"/>
    <property type="match status" value="1"/>
</dbReference>
<proteinExistence type="predicted"/>
<evidence type="ECO:0000259" key="1">
    <source>
        <dbReference type="Pfam" id="PF05598"/>
    </source>
</evidence>
<keyword evidence="3" id="KW-1185">Reference proteome</keyword>
<dbReference type="AlphaFoldDB" id="A0A158L4C6"/>
<evidence type="ECO:0000313" key="3">
    <source>
        <dbReference type="Proteomes" id="UP000054925"/>
    </source>
</evidence>
<protein>
    <submittedName>
        <fullName evidence="2">Transposase, IS4 family protein</fullName>
    </submittedName>
</protein>
<accession>A0A158L4C6</accession>
<reference evidence="2" key="1">
    <citation type="submission" date="2016-01" db="EMBL/GenBank/DDBJ databases">
        <authorList>
            <person name="Peeters C."/>
        </authorList>
    </citation>
    <scope>NUCLEOTIDE SEQUENCE [LARGE SCALE GENOMIC DNA]</scope>
    <source>
        <strain evidence="2">LMG 22937</strain>
    </source>
</reference>